<name>A0A1Z2XV56_9FIRM</name>
<dbReference type="RefSeq" id="WP_084384382.1">
    <property type="nucleotide sequence ID" value="NZ_CP021422.1"/>
</dbReference>
<evidence type="ECO:0000313" key="2">
    <source>
        <dbReference type="EMBL" id="ASB42291.1"/>
    </source>
</evidence>
<dbReference type="EMBL" id="CP065321">
    <property type="protein sequence ID" value="QQR31571.1"/>
    <property type="molecule type" value="Genomic_DNA"/>
</dbReference>
<dbReference type="SUPFAM" id="SSF55729">
    <property type="entry name" value="Acyl-CoA N-acyltransferases (Nat)"/>
    <property type="match status" value="1"/>
</dbReference>
<dbReference type="AlphaFoldDB" id="A0A1Z2XV56"/>
<dbReference type="Proteomes" id="UP000596035">
    <property type="component" value="Chromosome"/>
</dbReference>
<reference evidence="2" key="1">
    <citation type="journal article" date="2017" name="Genome Announc.">
        <title>High-Quality Whole-Genome Sequences of the Oligo-Mouse-Microbiota Bacterial Community.</title>
        <authorList>
            <person name="Garzetti D."/>
            <person name="Brugiroux S."/>
            <person name="Bunk B."/>
            <person name="Pukall R."/>
            <person name="McCoy K.D."/>
            <person name="Macpherson A.J."/>
            <person name="Stecher B."/>
        </authorList>
    </citation>
    <scope>NUCLEOTIDE SEQUENCE</scope>
    <source>
        <strain evidence="2">KB18</strain>
    </source>
</reference>
<dbReference type="Gene3D" id="3.40.630.30">
    <property type="match status" value="1"/>
</dbReference>
<reference evidence="4" key="2">
    <citation type="submission" date="2017-05" db="EMBL/GenBank/DDBJ databases">
        <title>Improved OligoMM genomes.</title>
        <authorList>
            <person name="Garzetti D."/>
        </authorList>
    </citation>
    <scope>NUCLEOTIDE SEQUENCE [LARGE SCALE GENOMIC DNA]</scope>
    <source>
        <strain evidence="4">KB18</strain>
    </source>
</reference>
<evidence type="ECO:0000313" key="5">
    <source>
        <dbReference type="Proteomes" id="UP000596035"/>
    </source>
</evidence>
<protein>
    <submittedName>
        <fullName evidence="2 3">N-acetyltransferase</fullName>
    </submittedName>
</protein>
<evidence type="ECO:0000313" key="4">
    <source>
        <dbReference type="Proteomes" id="UP000196710"/>
    </source>
</evidence>
<dbReference type="KEGG" id="amur:ADH66_17505"/>
<feature type="domain" description="N-acetyltransferase" evidence="1">
    <location>
        <begin position="46"/>
        <end position="137"/>
    </location>
</feature>
<accession>A0A1Z2XV56</accession>
<evidence type="ECO:0000259" key="1">
    <source>
        <dbReference type="Pfam" id="PF13302"/>
    </source>
</evidence>
<dbReference type="InterPro" id="IPR000182">
    <property type="entry name" value="GNAT_dom"/>
</dbReference>
<dbReference type="EMBL" id="CP021422">
    <property type="protein sequence ID" value="ASB42291.1"/>
    <property type="molecule type" value="Genomic_DNA"/>
</dbReference>
<dbReference type="Proteomes" id="UP000196710">
    <property type="component" value="Chromosome"/>
</dbReference>
<dbReference type="GO" id="GO:0016747">
    <property type="term" value="F:acyltransferase activity, transferring groups other than amino-acyl groups"/>
    <property type="evidence" value="ECO:0007669"/>
    <property type="project" value="InterPro"/>
</dbReference>
<keyword evidence="4" id="KW-1185">Reference proteome</keyword>
<organism evidence="3 5">
    <name type="scientific">Acutalibacter muris</name>
    <dbReference type="NCBI Taxonomy" id="1796620"/>
    <lineage>
        <taxon>Bacteria</taxon>
        <taxon>Bacillati</taxon>
        <taxon>Bacillota</taxon>
        <taxon>Clostridia</taxon>
        <taxon>Eubacteriales</taxon>
        <taxon>Acutalibacteraceae</taxon>
        <taxon>Acutalibacter</taxon>
    </lineage>
</organism>
<evidence type="ECO:0000313" key="3">
    <source>
        <dbReference type="EMBL" id="QQR31571.1"/>
    </source>
</evidence>
<dbReference type="InterPro" id="IPR016181">
    <property type="entry name" value="Acyl_CoA_acyltransferase"/>
</dbReference>
<gene>
    <name evidence="2" type="ORF">ADH66_17505</name>
    <name evidence="3" type="ORF">I5Q82_07905</name>
</gene>
<proteinExistence type="predicted"/>
<dbReference type="Pfam" id="PF13302">
    <property type="entry name" value="Acetyltransf_3"/>
    <property type="match status" value="1"/>
</dbReference>
<sequence length="156" mass="17082">MMDGHIIPMTAELAAEIAAWKYPGEYAVYNREEGSSADELLEGGSYALLNSARELIGFYQFGAGARIPAIEEDVYPEGPLDMGLGLRPDICGLGFGEPFVQCGIKLAREELGVGDIRLTVAGFNLRAQKVYERCGFTSMRGITHRRSNAEFLVMLL</sequence>
<reference evidence="3 5" key="3">
    <citation type="submission" date="2020-11" db="EMBL/GenBank/DDBJ databases">
        <title>Closed and high quality bacterial genomes of the OMM12 community.</title>
        <authorList>
            <person name="Marbouty M."/>
            <person name="Lamy-Besnier Q."/>
            <person name="Debarbieux L."/>
            <person name="Koszul R."/>
        </authorList>
    </citation>
    <scope>NUCLEOTIDE SEQUENCE [LARGE SCALE GENOMIC DNA]</scope>
    <source>
        <strain evidence="3 5">KB18</strain>
    </source>
</reference>